<dbReference type="STRING" id="1196324.A374_15813"/>
<dbReference type="Proteomes" id="UP000004080">
    <property type="component" value="Unassembled WGS sequence"/>
</dbReference>
<comment type="caution">
    <text evidence="1">The sequence shown here is derived from an EMBL/GenBank/DDBJ whole genome shotgun (WGS) entry which is preliminary data.</text>
</comment>
<evidence type="ECO:0000313" key="2">
    <source>
        <dbReference type="Proteomes" id="UP000004080"/>
    </source>
</evidence>
<keyword evidence="2" id="KW-1185">Reference proteome</keyword>
<sequence>MVVTKKDVKFVAKNYEWMYSIENLLRKFVQEQSEVLFGKEWEKWVQGSFNSHKEAKSFQATTYEEMLDMFRQLPHLRHILPEYLIVQLHRLSPIRQRITAFQMIEEEDAERLKSSYWGVMNRKSFRKRRSLQMS</sequence>
<accession>I8AF58</accession>
<dbReference type="EMBL" id="AKKV01000036">
    <property type="protein sequence ID" value="EIT84267.1"/>
    <property type="molecule type" value="Genomic_DNA"/>
</dbReference>
<gene>
    <name evidence="1" type="ORF">A374_15813</name>
</gene>
<name>I8AF58_9BACL</name>
<proteinExistence type="predicted"/>
<dbReference type="PATRIC" id="fig|1196324.3.peg.3235"/>
<reference evidence="1 2" key="1">
    <citation type="journal article" date="2012" name="J. Bacteriol.">
        <title>Genome of Bacillus macauensis ZFHKF-1, a Long-Chain-Forming Bacterium.</title>
        <authorList>
            <person name="Cai L."/>
            <person name="Zhang T."/>
        </authorList>
    </citation>
    <scope>NUCLEOTIDE SEQUENCE [LARGE SCALE GENOMIC DNA]</scope>
    <source>
        <strain evidence="1 2">ZFHKF-1</strain>
    </source>
</reference>
<organism evidence="1 2">
    <name type="scientific">Fictibacillus macauensis ZFHKF-1</name>
    <dbReference type="NCBI Taxonomy" id="1196324"/>
    <lineage>
        <taxon>Bacteria</taxon>
        <taxon>Bacillati</taxon>
        <taxon>Bacillota</taxon>
        <taxon>Bacilli</taxon>
        <taxon>Bacillales</taxon>
        <taxon>Fictibacillaceae</taxon>
        <taxon>Fictibacillus</taxon>
    </lineage>
</organism>
<protein>
    <submittedName>
        <fullName evidence="1">Uncharacterized protein</fullName>
    </submittedName>
</protein>
<dbReference type="AlphaFoldDB" id="I8AF58"/>
<evidence type="ECO:0000313" key="1">
    <source>
        <dbReference type="EMBL" id="EIT84267.1"/>
    </source>
</evidence>
<dbReference type="RefSeq" id="WP_007203235.1">
    <property type="nucleotide sequence ID" value="NZ_AKKV01000036.1"/>
</dbReference>